<name>Q8NEQ3_HUMAN</name>
<gene>
    <name evidence="1" type="primary">MGC24103</name>
</gene>
<sequence>MASSSSSDVCKLRVDVFDQVSESVRYGILPVSEA</sequence>
<dbReference type="AlphaFoldDB" id="Q8NEQ3"/>
<protein>
    <submittedName>
        <fullName evidence="1">MGC24103 protein</fullName>
    </submittedName>
</protein>
<proteinExistence type="evidence at transcript level"/>
<dbReference type="EMBL" id="BC020879">
    <property type="protein sequence ID" value="AAH20879.1"/>
    <property type="molecule type" value="mRNA"/>
</dbReference>
<reference evidence="1" key="1">
    <citation type="journal article" date="2004" name="Genome Res.">
        <title>The status, quality, and expansion of the NIH full-length cDNA project: the Mammalian Gene Collection (MGC).</title>
        <authorList>
            <consortium name="The MGC Project Team"/>
            <person name="Gerhard D.S."/>
            <person name="Wagner L."/>
            <person name="Feingold E.A."/>
            <person name="Shenmen C.M."/>
            <person name="Grouse L.H."/>
            <person name="Schuler G."/>
            <person name="Klein S.L."/>
            <person name="Old S."/>
            <person name="Rasooly R."/>
            <person name="Good P."/>
            <person name="Guyer M."/>
            <person name="Peck A.M."/>
            <person name="Derge J.G."/>
            <person name="Lipman D."/>
            <person name="Collins F.S."/>
            <person name="Jang W."/>
            <person name="Sherry S."/>
            <person name="Feolo M."/>
            <person name="Misquitta L."/>
            <person name="Lee E."/>
            <person name="Rotmistrovsky K."/>
            <person name="Greenhut S.F."/>
            <person name="Schaefer C.F."/>
            <person name="Buetow K."/>
            <person name="Bonner T.I."/>
            <person name="Haussler D."/>
            <person name="Kent J."/>
            <person name="Kiekhaus M."/>
            <person name="Furey T."/>
            <person name="Brent M."/>
            <person name="Prange C."/>
            <person name="Schreiber K."/>
            <person name="Shapiro N."/>
            <person name="Bhat N.K."/>
            <person name="Hopkins R.F."/>
            <person name="Hsie F."/>
            <person name="Driscoll T."/>
            <person name="Soares M.B."/>
            <person name="Casavant T.L."/>
            <person name="Scheetz T.E."/>
            <person name="Brown-stein M.J."/>
            <person name="Usdin T.B."/>
            <person name="Toshiyuki S."/>
            <person name="Carninci P."/>
            <person name="Piao Y."/>
            <person name="Dudekula D.B."/>
            <person name="Ko M.S."/>
            <person name="Kawakami K."/>
            <person name="Suzuki Y."/>
            <person name="Sugano S."/>
            <person name="Gruber C.E."/>
            <person name="Smith M.R."/>
            <person name="Simmons B."/>
            <person name="Moore T."/>
            <person name="Waterman R."/>
            <person name="Johnson S.L."/>
            <person name="Ruan Y."/>
            <person name="Wei C.L."/>
            <person name="Mathavan S."/>
            <person name="Gunaratne P.H."/>
            <person name="Wu J."/>
            <person name="Garcia A.M."/>
            <person name="Hulyk S.W."/>
            <person name="Fuh E."/>
            <person name="Yuan Y."/>
            <person name="Sneed A."/>
            <person name="Kowis C."/>
            <person name="Hodgson A."/>
            <person name="Muzny D.M."/>
            <person name="McPherson J."/>
            <person name="Gibbs R.A."/>
            <person name="Fahey J."/>
            <person name="Helton E."/>
            <person name="Ketteman M."/>
            <person name="Madan A."/>
            <person name="Rodrigues S."/>
            <person name="Sanchez A."/>
            <person name="Whiting M."/>
            <person name="Madari A."/>
            <person name="Young A.C."/>
            <person name="Wetherby K.D."/>
            <person name="Granite S.J."/>
            <person name="Kwong P.N."/>
            <person name="Brinkley C.P."/>
            <person name="Pearson R.L."/>
            <person name="Bouffard G.G."/>
            <person name="Blakesly R.W."/>
            <person name="Green E.D."/>
            <person name="Dickson M.C."/>
            <person name="Rodriguez A.C."/>
            <person name="Grimwood J."/>
            <person name="Schmutz J."/>
            <person name="Myers R.M."/>
            <person name="Butterfield Y.S."/>
            <person name="Griffith M."/>
            <person name="Griffith O.L."/>
            <person name="Krzywinski M.I."/>
            <person name="Liao N."/>
            <person name="Morin R."/>
            <person name="Morrin R."/>
            <person name="Palmquist D."/>
            <person name="Petrescu A.S."/>
            <person name="Skalska U."/>
            <person name="Smailus D.E."/>
            <person name="Stott J.M."/>
            <person name="Schnerch A."/>
            <person name="Schein J.E."/>
            <person name="Jones S.J."/>
            <person name="Holt R.A."/>
            <person name="Baross A."/>
            <person name="Marra M.A."/>
            <person name="Clifton S."/>
            <person name="Makowski K.A."/>
            <person name="Bosak S."/>
            <person name="Malek J."/>
        </authorList>
    </citation>
    <scope>NUCLEOTIDE SEQUENCE [LARGE SCALE MRNA]</scope>
    <source>
        <tissue evidence="1">Kidney</tissue>
    </source>
</reference>
<evidence type="ECO:0000313" key="1">
    <source>
        <dbReference type="EMBL" id="AAH20879.1"/>
    </source>
</evidence>
<organism evidence="1">
    <name type="scientific">Homo sapiens</name>
    <name type="common">Human</name>
    <dbReference type="NCBI Taxonomy" id="9606"/>
    <lineage>
        <taxon>Eukaryota</taxon>
        <taxon>Metazoa</taxon>
        <taxon>Chordata</taxon>
        <taxon>Craniata</taxon>
        <taxon>Vertebrata</taxon>
        <taxon>Euteleostomi</taxon>
        <taxon>Mammalia</taxon>
        <taxon>Eutheria</taxon>
        <taxon>Euarchontoglires</taxon>
        <taxon>Primates</taxon>
        <taxon>Haplorrhini</taxon>
        <taxon>Catarrhini</taxon>
        <taxon>Hominidae</taxon>
        <taxon>Homo</taxon>
    </lineage>
</organism>
<accession>Q8NEQ3</accession>